<keyword evidence="6" id="KW-1133">Transmembrane helix</keyword>
<evidence type="ECO:0000256" key="2">
    <source>
        <dbReference type="ARBA" id="ARBA00022741"/>
    </source>
</evidence>
<evidence type="ECO:0000313" key="9">
    <source>
        <dbReference type="EMBL" id="GMI41943.1"/>
    </source>
</evidence>
<dbReference type="PROSITE" id="PS00107">
    <property type="entry name" value="PROTEIN_KINASE_ATP"/>
    <property type="match status" value="1"/>
</dbReference>
<feature type="transmembrane region" description="Helical" evidence="6">
    <location>
        <begin position="284"/>
        <end position="303"/>
    </location>
</feature>
<dbReference type="SUPFAM" id="SSF48403">
    <property type="entry name" value="Ankyrin repeat"/>
    <property type="match status" value="1"/>
</dbReference>
<feature type="transmembrane region" description="Helical" evidence="6">
    <location>
        <begin position="101"/>
        <end position="121"/>
    </location>
</feature>
<keyword evidence="6" id="KW-0472">Membrane</keyword>
<dbReference type="PROSITE" id="PS00108">
    <property type="entry name" value="PROTEIN_KINASE_ST"/>
    <property type="match status" value="1"/>
</dbReference>
<reference evidence="9 10" key="1">
    <citation type="journal article" date="2023" name="Commun. Biol.">
        <title>Genome analysis of Parmales, the sister group of diatoms, reveals the evolutionary specialization of diatoms from phago-mixotrophs to photoautotrophs.</title>
        <authorList>
            <person name="Ban H."/>
            <person name="Sato S."/>
            <person name="Yoshikawa S."/>
            <person name="Yamada K."/>
            <person name="Nakamura Y."/>
            <person name="Ichinomiya M."/>
            <person name="Sato N."/>
            <person name="Blanc-Mathieu R."/>
            <person name="Endo H."/>
            <person name="Kuwata A."/>
            <person name="Ogata H."/>
        </authorList>
    </citation>
    <scope>NUCLEOTIDE SEQUENCE [LARGE SCALE GENOMIC DNA]</scope>
</reference>
<dbReference type="Pfam" id="PF00069">
    <property type="entry name" value="Pkinase"/>
    <property type="match status" value="1"/>
</dbReference>
<dbReference type="InterPro" id="IPR008271">
    <property type="entry name" value="Ser/Thr_kinase_AS"/>
</dbReference>
<gene>
    <name evidence="9" type="ORF">TeGR_g1894</name>
</gene>
<evidence type="ECO:0000259" key="8">
    <source>
        <dbReference type="PROSITE" id="PS50011"/>
    </source>
</evidence>
<dbReference type="Gene3D" id="1.10.510.10">
    <property type="entry name" value="Transferase(Phosphotransferase) domain 1"/>
    <property type="match status" value="1"/>
</dbReference>
<feature type="repeat" description="ANK" evidence="4">
    <location>
        <begin position="758"/>
        <end position="791"/>
    </location>
</feature>
<dbReference type="InterPro" id="IPR011009">
    <property type="entry name" value="Kinase-like_dom_sf"/>
</dbReference>
<dbReference type="Gene3D" id="3.30.200.20">
    <property type="entry name" value="Phosphorylase Kinase, domain 1"/>
    <property type="match status" value="1"/>
</dbReference>
<feature type="chain" id="PRO_5046418410" description="Protein kinase domain-containing protein" evidence="7">
    <location>
        <begin position="24"/>
        <end position="1178"/>
    </location>
</feature>
<feature type="transmembrane region" description="Helical" evidence="6">
    <location>
        <begin position="247"/>
        <end position="264"/>
    </location>
</feature>
<dbReference type="Gene3D" id="1.25.40.20">
    <property type="entry name" value="Ankyrin repeat-containing domain"/>
    <property type="match status" value="2"/>
</dbReference>
<feature type="transmembrane region" description="Helical" evidence="6">
    <location>
        <begin position="329"/>
        <end position="349"/>
    </location>
</feature>
<evidence type="ECO:0000256" key="7">
    <source>
        <dbReference type="SAM" id="SignalP"/>
    </source>
</evidence>
<dbReference type="InterPro" id="IPR036770">
    <property type="entry name" value="Ankyrin_rpt-contain_sf"/>
</dbReference>
<keyword evidence="6" id="KW-0812">Transmembrane</keyword>
<comment type="similarity">
    <text evidence="1">Belongs to the protein kinase superfamily. TKL Ser/Thr protein kinase family.</text>
</comment>
<feature type="repeat" description="ANK" evidence="4">
    <location>
        <begin position="660"/>
        <end position="692"/>
    </location>
</feature>
<evidence type="ECO:0000313" key="10">
    <source>
        <dbReference type="Proteomes" id="UP001165060"/>
    </source>
</evidence>
<dbReference type="PANTHER" id="PTHR44329:SF140">
    <property type="entry name" value="INACTIVE PROTEIN TYROSINE KINASE PTKL"/>
    <property type="match status" value="1"/>
</dbReference>
<dbReference type="PROSITE" id="PS50088">
    <property type="entry name" value="ANK_REPEAT"/>
    <property type="match status" value="2"/>
</dbReference>
<evidence type="ECO:0000256" key="1">
    <source>
        <dbReference type="ARBA" id="ARBA00005843"/>
    </source>
</evidence>
<dbReference type="PANTHER" id="PTHR44329">
    <property type="entry name" value="SERINE/THREONINE-PROTEIN KINASE TNNI3K-RELATED"/>
    <property type="match status" value="1"/>
</dbReference>
<dbReference type="SMART" id="SM00220">
    <property type="entry name" value="S_TKc"/>
    <property type="match status" value="1"/>
</dbReference>
<protein>
    <recommendedName>
        <fullName evidence="8">Protein kinase domain-containing protein</fullName>
    </recommendedName>
</protein>
<organism evidence="9 10">
    <name type="scientific">Tetraparma gracilis</name>
    <dbReference type="NCBI Taxonomy" id="2962635"/>
    <lineage>
        <taxon>Eukaryota</taxon>
        <taxon>Sar</taxon>
        <taxon>Stramenopiles</taxon>
        <taxon>Ochrophyta</taxon>
        <taxon>Bolidophyceae</taxon>
        <taxon>Parmales</taxon>
        <taxon>Triparmaceae</taxon>
        <taxon>Tetraparma</taxon>
    </lineage>
</organism>
<feature type="transmembrane region" description="Helical" evidence="6">
    <location>
        <begin position="355"/>
        <end position="374"/>
    </location>
</feature>
<evidence type="ECO:0000256" key="6">
    <source>
        <dbReference type="SAM" id="Phobius"/>
    </source>
</evidence>
<dbReference type="PROSITE" id="PS50297">
    <property type="entry name" value="ANK_REP_REGION"/>
    <property type="match status" value="2"/>
</dbReference>
<dbReference type="SUPFAM" id="SSF56112">
    <property type="entry name" value="Protein kinase-like (PK-like)"/>
    <property type="match status" value="1"/>
</dbReference>
<name>A0ABQ6N7U4_9STRA</name>
<accession>A0ABQ6N7U4</accession>
<dbReference type="InterPro" id="IPR000719">
    <property type="entry name" value="Prot_kinase_dom"/>
</dbReference>
<feature type="domain" description="Protein kinase" evidence="8">
    <location>
        <begin position="863"/>
        <end position="1152"/>
    </location>
</feature>
<proteinExistence type="inferred from homology"/>
<dbReference type="PROSITE" id="PS50011">
    <property type="entry name" value="PROTEIN_KINASE_DOM"/>
    <property type="match status" value="1"/>
</dbReference>
<feature type="transmembrane region" description="Helical" evidence="6">
    <location>
        <begin position="204"/>
        <end position="226"/>
    </location>
</feature>
<feature type="transmembrane region" description="Helical" evidence="6">
    <location>
        <begin position="520"/>
        <end position="541"/>
    </location>
</feature>
<keyword evidence="10" id="KW-1185">Reference proteome</keyword>
<sequence>MSQISISFLQILSLVSLFQITWPTDWTIQETIQPIHWVSLSFTYLKSMPESVWPTFIMGISISPLLIYYLDHGLFLERNDDDRVQRCLKDPFWREHFKPYLVNRLLLPIFPMICGGAYVIFPDDFATPTLIISGLSIFCWSFIMIKGIVQGLSARATSNSIGTIDDDSINNQLFQYIFFFAAVLPLQIAHVVLVVSDSDSSARYILPIATSVLTGLPTIYVGYTVLECGGFEQSLRRKEFRSQTIEDYFRWVLPTALCEVWLWICEQKWYNNDFTLVEEMDVFMAGQISFLAVMVINFAQWSYHRSIYASCRESDKDFQETRRMKEFSAFLFLYLITYVGGVQAVVFGVVQSDDLFLRVVASVLSPFYTLLPLYKVLNAARKVNQELEELALQLDTTEDPYETALEITRENVAFEIQGFKEPMEINGFFSFAPFGEHFDIMQKSTMRLSVQTVIMGSYNKNWWFFKTFVAAEKGALALYMLSIGGIEAGPWVGVGVLGVGTLMTATARPYIDADEWRVDLILRAGNFCVMFLGALIGSGKIDPSRSWAAPMLFSASVTAMCTMIFAVGPRRLVGIFWQCVLFVPVVFYAFSFLVPPHDDLDSTSHNIRGGGILASQAELSADEMEFGQGCRMLLAAARGDKQMFDRLCTGRLEVNFRDYDWRTSLHVAASEGHLAMVKHLISIGAKVNRSDRWGGSPLDDALRHRHKEVAALIRKEGGRTGDADKTTSFITAAADGDLDEIQLLLEDEPGIINTGDYDKRTAMHLAAGEGNESVIRLLISKKGVDVNVEDRFGGRPLDDAKRNKHIACVQVLLEAGARYGPSSSSQLMQANPSSIDGSGHELDTSLTGVKNIAESLKVDWKDLEMIDRIGAGEFGEIFKCKWRGSLVAAKCVKSAKIKNEWTKDGDKGTEDVSETTKDRAMVDFRIETQILSQLRHPNICMMLGYSATKDFEVMISELMQCSLLDVFNAHRVNGTKMTKKKQLRYAIELCKGMNYLHTCKPPILHRDLKPANLLLDFRDTLKVTDFGLAKIRPEKKMDADSTMETDKFIMTGETGSYRFMAPEVFRHEEYNEAVDVYSFAMIFYNMIMGYPPWPALNGVKACTLAAMEGDRPVIPRDVDNDLASLMQQCWHEAPKNRLPYNVILETLNDHFVSVYGCSVDEQTKKDVKSLDGGCCTIS</sequence>
<keyword evidence="2 5" id="KW-0547">Nucleotide-binding</keyword>
<evidence type="ECO:0000256" key="4">
    <source>
        <dbReference type="PROSITE-ProRule" id="PRU00023"/>
    </source>
</evidence>
<feature type="transmembrane region" description="Helical" evidence="6">
    <location>
        <begin position="488"/>
        <end position="508"/>
    </location>
</feature>
<comment type="caution">
    <text evidence="9">The sequence shown here is derived from an EMBL/GenBank/DDBJ whole genome shotgun (WGS) entry which is preliminary data.</text>
</comment>
<evidence type="ECO:0000256" key="3">
    <source>
        <dbReference type="ARBA" id="ARBA00022840"/>
    </source>
</evidence>
<dbReference type="EMBL" id="BRYB01001039">
    <property type="protein sequence ID" value="GMI41943.1"/>
    <property type="molecule type" value="Genomic_DNA"/>
</dbReference>
<keyword evidence="3 5" id="KW-0067">ATP-binding</keyword>
<feature type="transmembrane region" description="Helical" evidence="6">
    <location>
        <begin position="127"/>
        <end position="152"/>
    </location>
</feature>
<feature type="signal peptide" evidence="7">
    <location>
        <begin position="1"/>
        <end position="23"/>
    </location>
</feature>
<dbReference type="Proteomes" id="UP001165060">
    <property type="component" value="Unassembled WGS sequence"/>
</dbReference>
<feature type="transmembrane region" description="Helical" evidence="6">
    <location>
        <begin position="463"/>
        <end position="482"/>
    </location>
</feature>
<feature type="transmembrane region" description="Helical" evidence="6">
    <location>
        <begin position="51"/>
        <end position="70"/>
    </location>
</feature>
<dbReference type="InterPro" id="IPR017441">
    <property type="entry name" value="Protein_kinase_ATP_BS"/>
</dbReference>
<feature type="binding site" evidence="5">
    <location>
        <position position="890"/>
    </location>
    <ligand>
        <name>ATP</name>
        <dbReference type="ChEBI" id="CHEBI:30616"/>
    </ligand>
</feature>
<keyword evidence="4" id="KW-0040">ANK repeat</keyword>
<dbReference type="InterPro" id="IPR002110">
    <property type="entry name" value="Ankyrin_rpt"/>
</dbReference>
<dbReference type="Pfam" id="PF12796">
    <property type="entry name" value="Ank_2"/>
    <property type="match status" value="2"/>
</dbReference>
<evidence type="ECO:0000256" key="5">
    <source>
        <dbReference type="PROSITE-ProRule" id="PRU10141"/>
    </source>
</evidence>
<keyword evidence="7" id="KW-0732">Signal</keyword>
<dbReference type="SMART" id="SM00248">
    <property type="entry name" value="ANK"/>
    <property type="match status" value="5"/>
</dbReference>
<feature type="transmembrane region" description="Helical" evidence="6">
    <location>
        <begin position="547"/>
        <end position="568"/>
    </location>
</feature>
<feature type="transmembrane region" description="Helical" evidence="6">
    <location>
        <begin position="173"/>
        <end position="192"/>
    </location>
</feature>
<dbReference type="InterPro" id="IPR051681">
    <property type="entry name" value="Ser/Thr_Kinases-Pseudokinases"/>
</dbReference>
<feature type="transmembrane region" description="Helical" evidence="6">
    <location>
        <begin position="575"/>
        <end position="594"/>
    </location>
</feature>